<dbReference type="EMBL" id="CP076133">
    <property type="protein sequence ID" value="QWG04434.1"/>
    <property type="molecule type" value="Genomic_DNA"/>
</dbReference>
<organism evidence="1 2">
    <name type="scientific">Flammeovirga yaeyamensis</name>
    <dbReference type="NCBI Taxonomy" id="367791"/>
    <lineage>
        <taxon>Bacteria</taxon>
        <taxon>Pseudomonadati</taxon>
        <taxon>Bacteroidota</taxon>
        <taxon>Cytophagia</taxon>
        <taxon>Cytophagales</taxon>
        <taxon>Flammeovirgaceae</taxon>
        <taxon>Flammeovirga</taxon>
    </lineage>
</organism>
<dbReference type="RefSeq" id="WP_066215206.1">
    <property type="nucleotide sequence ID" value="NZ_CP076133.1"/>
</dbReference>
<dbReference type="Proteomes" id="UP000678679">
    <property type="component" value="Chromosome 2"/>
</dbReference>
<dbReference type="Pfam" id="PF12636">
    <property type="entry name" value="DUF3781"/>
    <property type="match status" value="1"/>
</dbReference>
<gene>
    <name evidence="1" type="ORF">KMW28_26425</name>
</gene>
<dbReference type="AlphaFoldDB" id="A0AAX1NA55"/>
<evidence type="ECO:0000313" key="1">
    <source>
        <dbReference type="EMBL" id="QWG04434.1"/>
    </source>
</evidence>
<evidence type="ECO:0000313" key="2">
    <source>
        <dbReference type="Proteomes" id="UP000678679"/>
    </source>
</evidence>
<sequence length="86" mass="10219">MTQYKTDILNNICYTDLVYGRINKKLSINLSNDEVEKFVLMIIKESDEKDFIKKGKNIYVHHYQKKVRLTINSYNFRIITADILNS</sequence>
<dbReference type="InterPro" id="IPR024229">
    <property type="entry name" value="DUF3781"/>
</dbReference>
<dbReference type="KEGG" id="fya:KMW28_26425"/>
<protein>
    <submittedName>
        <fullName evidence="1">DUF3781 domain-containing protein</fullName>
    </submittedName>
</protein>
<name>A0AAX1NA55_9BACT</name>
<reference evidence="1 2" key="1">
    <citation type="submission" date="2021-05" db="EMBL/GenBank/DDBJ databases">
        <title>Comparative genomic studies on the polysaccharide-degrading batcterial strains of the Flammeovirga genus.</title>
        <authorList>
            <person name="Zewei F."/>
            <person name="Zheng Z."/>
            <person name="Yu L."/>
            <person name="Ruyue G."/>
            <person name="Yanhong M."/>
            <person name="Yuanyuan C."/>
            <person name="Jingyan G."/>
            <person name="Wenjun H."/>
        </authorList>
    </citation>
    <scope>NUCLEOTIDE SEQUENCE [LARGE SCALE GENOMIC DNA]</scope>
    <source>
        <strain evidence="1 2">NBRC:100898</strain>
    </source>
</reference>
<accession>A0AAX1NA55</accession>
<proteinExistence type="predicted"/>
<keyword evidence="2" id="KW-1185">Reference proteome</keyword>